<evidence type="ECO:0000313" key="12">
    <source>
        <dbReference type="EMBL" id="KAA8649140.1"/>
    </source>
</evidence>
<keyword evidence="14" id="KW-1185">Reference proteome</keyword>
<feature type="domain" description="Tyrosine-protein phosphatase" evidence="11">
    <location>
        <begin position="41"/>
        <end position="190"/>
    </location>
</feature>
<evidence type="ECO:0000259" key="11">
    <source>
        <dbReference type="PROSITE" id="PS50054"/>
    </source>
</evidence>
<reference evidence="12 15" key="2">
    <citation type="submission" date="2019-08" db="EMBL/GenBank/DDBJ databases">
        <title>The genome sequence of a newly discovered highly antifungal drug resistant Aspergillus species, Aspergillus tanneri NIH 1004.</title>
        <authorList>
            <person name="Mounaud S."/>
            <person name="Singh I."/>
            <person name="Joardar V."/>
            <person name="Pakala S."/>
            <person name="Pakala S."/>
            <person name="Venepally P."/>
            <person name="Chung J.K."/>
            <person name="Losada L."/>
            <person name="Nierman W.C."/>
        </authorList>
    </citation>
    <scope>NUCLEOTIDE SEQUENCE [LARGE SCALE GENOMIC DNA]</scope>
    <source>
        <strain evidence="12 15">NIH1004</strain>
    </source>
</reference>
<dbReference type="EC" id="3.6.1.52" evidence="2"/>
<feature type="region of interest" description="Disordered" evidence="10">
    <location>
        <begin position="198"/>
        <end position="227"/>
    </location>
</feature>
<dbReference type="PROSITE" id="PS50054">
    <property type="entry name" value="TYR_PHOSPHATASE_DUAL"/>
    <property type="match status" value="1"/>
</dbReference>
<evidence type="ECO:0000256" key="10">
    <source>
        <dbReference type="SAM" id="MobiDB-lite"/>
    </source>
</evidence>
<comment type="catalytic activity">
    <reaction evidence="6">
        <text>5-diphospho-1D-myo-inositol 1,2,3,4,6-pentakisphosphate + H2O = 1D-myo-inositol hexakisphosphate + phosphate + H(+)</text>
        <dbReference type="Rhea" id="RHEA:22384"/>
        <dbReference type="ChEBI" id="CHEBI:15377"/>
        <dbReference type="ChEBI" id="CHEBI:15378"/>
        <dbReference type="ChEBI" id="CHEBI:43474"/>
        <dbReference type="ChEBI" id="CHEBI:58130"/>
        <dbReference type="ChEBI" id="CHEBI:58628"/>
        <dbReference type="EC" id="3.6.1.52"/>
    </reaction>
    <physiologicalReaction direction="left-to-right" evidence="6">
        <dbReference type="Rhea" id="RHEA:22385"/>
    </physiologicalReaction>
</comment>
<dbReference type="GeneID" id="54327737"/>
<dbReference type="EMBL" id="SOSA01000759">
    <property type="protein sequence ID" value="THC88832.1"/>
    <property type="molecule type" value="Genomic_DNA"/>
</dbReference>
<dbReference type="InterPro" id="IPR020422">
    <property type="entry name" value="TYR_PHOSPHATASE_DUAL_dom"/>
</dbReference>
<proteinExistence type="inferred from homology"/>
<evidence type="ECO:0000256" key="7">
    <source>
        <dbReference type="ARBA" id="ARBA00047562"/>
    </source>
</evidence>
<dbReference type="OrthoDB" id="6375174at2759"/>
<name>A0A4S3J2N2_9EURO</name>
<comment type="catalytic activity">
    <reaction evidence="8">
        <text>1,5-bis(diphospho)-1D-myo-inositol 2,3,4,6-tetrakisphosphate + H2O = 1-diphospho-1D-myo-inositol 2,3,4,5,6-pentakisphosphate + phosphate + 2 H(+)</text>
        <dbReference type="Rhea" id="RHEA:79699"/>
        <dbReference type="ChEBI" id="CHEBI:15377"/>
        <dbReference type="ChEBI" id="CHEBI:15378"/>
        <dbReference type="ChEBI" id="CHEBI:43474"/>
        <dbReference type="ChEBI" id="CHEBI:74946"/>
        <dbReference type="ChEBI" id="CHEBI:77983"/>
        <dbReference type="EC" id="3.6.1.52"/>
    </reaction>
    <physiologicalReaction direction="left-to-right" evidence="8">
        <dbReference type="Rhea" id="RHEA:79700"/>
    </physiologicalReaction>
</comment>
<dbReference type="PANTHER" id="PTHR31126:SF48">
    <property type="entry name" value="INOSITOL PHOSPHATASE SIW14"/>
    <property type="match status" value="1"/>
</dbReference>
<reference evidence="13 14" key="1">
    <citation type="submission" date="2019-03" db="EMBL/GenBank/DDBJ databases">
        <title>The genome sequence of a newly discovered highly antifungal drug resistant Aspergillus species, Aspergillus tanneri NIH 1004.</title>
        <authorList>
            <person name="Mounaud S."/>
            <person name="Singh I."/>
            <person name="Joardar V."/>
            <person name="Pakala S."/>
            <person name="Pakala S."/>
            <person name="Venepally P."/>
            <person name="Hoover J."/>
            <person name="Nierman W."/>
            <person name="Chung J."/>
            <person name="Losada L."/>
        </authorList>
    </citation>
    <scope>NUCLEOTIDE SEQUENCE [LARGE SCALE GENOMIC DNA]</scope>
    <source>
        <strain evidence="13 14">NIH1004</strain>
    </source>
</reference>
<protein>
    <recommendedName>
        <fullName evidence="2">diphosphoinositol-polyphosphate diphosphatase</fullName>
        <ecNumber evidence="2">3.6.1.52</ecNumber>
    </recommendedName>
</protein>
<evidence type="ECO:0000256" key="3">
    <source>
        <dbReference type="ARBA" id="ARBA00022490"/>
    </source>
</evidence>
<dbReference type="CDD" id="cd18538">
    <property type="entry name" value="PFA-DSP_unk"/>
    <property type="match status" value="1"/>
</dbReference>
<sequence>MTDIAMALPLTEKTSNSSLGGQNEKRAHCITSTMEPELPPNFGEVVKGIYRSSFPHPCNLPALEQLGLKTILTLVDEPYTACHANFLRENGIAHFRIPVIANKDPAAKTPDHIMVRILEALLNKSNHPILVHCNKGKHRTGCVIGCFRKVQGWETGDILREYLNYSWPKSRVLDERFIETFDTSNLVRLARISGAKLWQPTSPSEKQDHRKNSSKNLVHSSHGVKVS</sequence>
<evidence type="ECO:0000256" key="8">
    <source>
        <dbReference type="ARBA" id="ARBA00047927"/>
    </source>
</evidence>
<comment type="catalytic activity">
    <reaction evidence="9">
        <text>6-diphospho-1D-myo-inositol pentakisphosphate + H2O = 1D-myo-inositol hexakisphosphate + phosphate + H(+)</text>
        <dbReference type="Rhea" id="RHEA:79703"/>
        <dbReference type="ChEBI" id="CHEBI:15377"/>
        <dbReference type="ChEBI" id="CHEBI:15378"/>
        <dbReference type="ChEBI" id="CHEBI:43474"/>
        <dbReference type="ChEBI" id="CHEBI:58130"/>
        <dbReference type="ChEBI" id="CHEBI:230534"/>
        <dbReference type="EC" id="3.6.1.52"/>
    </reaction>
    <physiologicalReaction direction="left-to-right" evidence="9">
        <dbReference type="Rhea" id="RHEA:79704"/>
    </physiologicalReaction>
</comment>
<organism evidence="13 14">
    <name type="scientific">Aspergillus tanneri</name>
    <dbReference type="NCBI Taxonomy" id="1220188"/>
    <lineage>
        <taxon>Eukaryota</taxon>
        <taxon>Fungi</taxon>
        <taxon>Dikarya</taxon>
        <taxon>Ascomycota</taxon>
        <taxon>Pezizomycotina</taxon>
        <taxon>Eurotiomycetes</taxon>
        <taxon>Eurotiomycetidae</taxon>
        <taxon>Eurotiales</taxon>
        <taxon>Aspergillaceae</taxon>
        <taxon>Aspergillus</taxon>
        <taxon>Aspergillus subgen. Circumdati</taxon>
    </lineage>
</organism>
<evidence type="ECO:0000256" key="9">
    <source>
        <dbReference type="ARBA" id="ARBA00048424"/>
    </source>
</evidence>
<dbReference type="SUPFAM" id="SSF52799">
    <property type="entry name" value="(Phosphotyrosine protein) phosphatases II"/>
    <property type="match status" value="1"/>
</dbReference>
<dbReference type="VEuPathDB" id="FungiDB:EYZ11_011716"/>
<dbReference type="PROSITE" id="PS00383">
    <property type="entry name" value="TYR_PHOSPHATASE_1"/>
    <property type="match status" value="1"/>
</dbReference>
<dbReference type="Proteomes" id="UP000308092">
    <property type="component" value="Unassembled WGS sequence"/>
</dbReference>
<comment type="subcellular location">
    <subcellularLocation>
        <location evidence="1">Cytoplasm</location>
    </subcellularLocation>
</comment>
<comment type="catalytic activity">
    <reaction evidence="7">
        <text>3,5-bis(diphospho)-1D-myo-inositol 1,2,4,6-tetrakisphosphate + H2O = 3-diphospho-1D-myo-inositol 1,2,4,5,6-pentakisphosphate + phosphate + 2 H(+)</text>
        <dbReference type="Rhea" id="RHEA:56312"/>
        <dbReference type="ChEBI" id="CHEBI:15377"/>
        <dbReference type="ChEBI" id="CHEBI:15378"/>
        <dbReference type="ChEBI" id="CHEBI:43474"/>
        <dbReference type="ChEBI" id="CHEBI:140372"/>
        <dbReference type="ChEBI" id="CHEBI:140374"/>
        <dbReference type="EC" id="3.6.1.52"/>
    </reaction>
    <physiologicalReaction direction="left-to-right" evidence="7">
        <dbReference type="Rhea" id="RHEA:56313"/>
    </physiologicalReaction>
</comment>
<dbReference type="FunFam" id="3.90.190.10:FF:000035">
    <property type="entry name" value="Tyrosine phosphatase, putative"/>
    <property type="match status" value="1"/>
</dbReference>
<dbReference type="STRING" id="1220188.A0A4S3J2N2"/>
<dbReference type="InterPro" id="IPR020428">
    <property type="entry name" value="PFA-DSPs"/>
</dbReference>
<keyword evidence="4" id="KW-0378">Hydrolase</keyword>
<dbReference type="Gene3D" id="3.90.190.10">
    <property type="entry name" value="Protein tyrosine phosphatase superfamily"/>
    <property type="match status" value="1"/>
</dbReference>
<keyword evidence="3" id="KW-0963">Cytoplasm</keyword>
<evidence type="ECO:0000256" key="6">
    <source>
        <dbReference type="ARBA" id="ARBA00047342"/>
    </source>
</evidence>
<comment type="caution">
    <text evidence="13">The sequence shown here is derived from an EMBL/GenBank/DDBJ whole genome shotgun (WGS) entry which is preliminary data.</text>
</comment>
<dbReference type="EMBL" id="QUQM01000003">
    <property type="protein sequence ID" value="KAA8649140.1"/>
    <property type="molecule type" value="Genomic_DNA"/>
</dbReference>
<gene>
    <name evidence="12" type="ORF">ATNIH1004_005035</name>
    <name evidence="13" type="ORF">EYZ11_011716</name>
</gene>
<evidence type="ECO:0000313" key="13">
    <source>
        <dbReference type="EMBL" id="THC88832.1"/>
    </source>
</evidence>
<evidence type="ECO:0000256" key="5">
    <source>
        <dbReference type="ARBA" id="ARBA00044949"/>
    </source>
</evidence>
<dbReference type="PRINTS" id="PR01911">
    <property type="entry name" value="PFDSPHPHTASE"/>
</dbReference>
<dbReference type="GO" id="GO:0016791">
    <property type="term" value="F:phosphatase activity"/>
    <property type="evidence" value="ECO:0007669"/>
    <property type="project" value="InterPro"/>
</dbReference>
<evidence type="ECO:0000313" key="14">
    <source>
        <dbReference type="Proteomes" id="UP000308092"/>
    </source>
</evidence>
<dbReference type="Pfam" id="PF03162">
    <property type="entry name" value="Y_phosphatase2"/>
    <property type="match status" value="1"/>
</dbReference>
<accession>A0A4S3J2N2</accession>
<evidence type="ECO:0000256" key="1">
    <source>
        <dbReference type="ARBA" id="ARBA00004496"/>
    </source>
</evidence>
<evidence type="ECO:0000256" key="4">
    <source>
        <dbReference type="ARBA" id="ARBA00022801"/>
    </source>
</evidence>
<comment type="similarity">
    <text evidence="5">Belongs to the protein-tyrosine phosphatase family. Atypical dual-specificity phosphatase Siw14-like subfamily.</text>
</comment>
<evidence type="ECO:0000313" key="15">
    <source>
        <dbReference type="Proteomes" id="UP000324241"/>
    </source>
</evidence>
<dbReference type="AlphaFoldDB" id="A0A4S3J2N2"/>
<dbReference type="GO" id="GO:0052840">
    <property type="term" value="F:inositol diphosphate tetrakisphosphate diphosphatase activity"/>
    <property type="evidence" value="ECO:0007669"/>
    <property type="project" value="TreeGrafter"/>
</dbReference>
<dbReference type="PANTHER" id="PTHR31126">
    <property type="entry name" value="TYROSINE-PROTEIN PHOSPHATASE"/>
    <property type="match status" value="1"/>
</dbReference>
<dbReference type="InterPro" id="IPR029021">
    <property type="entry name" value="Prot-tyrosine_phosphatase-like"/>
</dbReference>
<dbReference type="InterPro" id="IPR016130">
    <property type="entry name" value="Tyr_Pase_AS"/>
</dbReference>
<evidence type="ECO:0000256" key="2">
    <source>
        <dbReference type="ARBA" id="ARBA00012527"/>
    </source>
</evidence>
<dbReference type="Proteomes" id="UP000324241">
    <property type="component" value="Unassembled WGS sequence"/>
</dbReference>
<dbReference type="InterPro" id="IPR004861">
    <property type="entry name" value="Siw14-like"/>
</dbReference>
<dbReference type="RefSeq" id="XP_033428501.1">
    <property type="nucleotide sequence ID" value="XM_033569695.1"/>
</dbReference>
<dbReference type="GO" id="GO:0005737">
    <property type="term" value="C:cytoplasm"/>
    <property type="evidence" value="ECO:0007669"/>
    <property type="project" value="UniProtKB-SubCell"/>
</dbReference>